<organism evidence="2 3">
    <name type="scientific">Pseudomonas fluorescens</name>
    <dbReference type="NCBI Taxonomy" id="294"/>
    <lineage>
        <taxon>Bacteria</taxon>
        <taxon>Pseudomonadati</taxon>
        <taxon>Pseudomonadota</taxon>
        <taxon>Gammaproteobacteria</taxon>
        <taxon>Pseudomonadales</taxon>
        <taxon>Pseudomonadaceae</taxon>
        <taxon>Pseudomonas</taxon>
    </lineage>
</organism>
<dbReference type="EMBL" id="UGUS01000002">
    <property type="protein sequence ID" value="SUD31550.1"/>
    <property type="molecule type" value="Genomic_DNA"/>
</dbReference>
<sequence length="51" mass="5780">MEADILSALATGPTIKPWRPPLVGGMFVRMKLGRRPYRDEKDLQDHLLDCA</sequence>
<dbReference type="PROSITE" id="PS50207">
    <property type="entry name" value="CASPASE_P10"/>
    <property type="match status" value="1"/>
</dbReference>
<gene>
    <name evidence="2" type="ORF">NCTC10392_03483</name>
</gene>
<dbReference type="AlphaFoldDB" id="A0A379IFD6"/>
<reference evidence="2 3" key="1">
    <citation type="submission" date="2018-06" db="EMBL/GenBank/DDBJ databases">
        <authorList>
            <consortium name="Pathogen Informatics"/>
            <person name="Doyle S."/>
        </authorList>
    </citation>
    <scope>NUCLEOTIDE SEQUENCE [LARGE SCALE GENOMIC DNA]</scope>
    <source>
        <strain evidence="2 3">NCTC10392</strain>
    </source>
</reference>
<proteinExistence type="predicted"/>
<name>A0A379IFD6_PSEFL</name>
<dbReference type="GO" id="GO:0004197">
    <property type="term" value="F:cysteine-type endopeptidase activity"/>
    <property type="evidence" value="ECO:0007669"/>
    <property type="project" value="InterPro"/>
</dbReference>
<accession>A0A379IFD6</accession>
<dbReference type="Proteomes" id="UP000255125">
    <property type="component" value="Unassembled WGS sequence"/>
</dbReference>
<dbReference type="InterPro" id="IPR002138">
    <property type="entry name" value="Pept_C14_p10"/>
</dbReference>
<evidence type="ECO:0000313" key="2">
    <source>
        <dbReference type="EMBL" id="SUD31550.1"/>
    </source>
</evidence>
<evidence type="ECO:0000259" key="1">
    <source>
        <dbReference type="PROSITE" id="PS50207"/>
    </source>
</evidence>
<feature type="domain" description="Caspase family p10" evidence="1">
    <location>
        <begin position="1"/>
        <end position="29"/>
    </location>
</feature>
<dbReference type="GO" id="GO:0006508">
    <property type="term" value="P:proteolysis"/>
    <property type="evidence" value="ECO:0007669"/>
    <property type="project" value="InterPro"/>
</dbReference>
<evidence type="ECO:0000313" key="3">
    <source>
        <dbReference type="Proteomes" id="UP000255125"/>
    </source>
</evidence>
<protein>
    <recommendedName>
        <fullName evidence="1">Caspase family p10 domain-containing protein</fullName>
    </recommendedName>
</protein>